<protein>
    <submittedName>
        <fullName evidence="3">Alpha/beta fold hydrolase</fullName>
    </submittedName>
</protein>
<keyword evidence="3" id="KW-0378">Hydrolase</keyword>
<comment type="caution">
    <text evidence="3">The sequence shown here is derived from an EMBL/GenBank/DDBJ whole genome shotgun (WGS) entry which is preliminary data.</text>
</comment>
<evidence type="ECO:0000313" key="4">
    <source>
        <dbReference type="Proteomes" id="UP000475582"/>
    </source>
</evidence>
<evidence type="ECO:0000259" key="2">
    <source>
        <dbReference type="Pfam" id="PF12697"/>
    </source>
</evidence>
<dbReference type="AlphaFoldDB" id="A0A6L6PDR3"/>
<evidence type="ECO:0000256" key="1">
    <source>
        <dbReference type="SAM" id="SignalP"/>
    </source>
</evidence>
<keyword evidence="4" id="KW-1185">Reference proteome</keyword>
<dbReference type="InterPro" id="IPR029058">
    <property type="entry name" value="AB_hydrolase_fold"/>
</dbReference>
<dbReference type="PANTHER" id="PTHR37017">
    <property type="entry name" value="AB HYDROLASE-1 DOMAIN-CONTAINING PROTEIN-RELATED"/>
    <property type="match status" value="1"/>
</dbReference>
<proteinExistence type="predicted"/>
<dbReference type="PROSITE" id="PS51257">
    <property type="entry name" value="PROKAR_LIPOPROTEIN"/>
    <property type="match status" value="1"/>
</dbReference>
<organism evidence="3 4">
    <name type="scientific">Duganella radicis</name>
    <dbReference type="NCBI Taxonomy" id="551988"/>
    <lineage>
        <taxon>Bacteria</taxon>
        <taxon>Pseudomonadati</taxon>
        <taxon>Pseudomonadota</taxon>
        <taxon>Betaproteobacteria</taxon>
        <taxon>Burkholderiales</taxon>
        <taxon>Oxalobacteraceae</taxon>
        <taxon>Telluria group</taxon>
        <taxon>Duganella</taxon>
    </lineage>
</organism>
<dbReference type="Pfam" id="PF12697">
    <property type="entry name" value="Abhydrolase_6"/>
    <property type="match status" value="1"/>
</dbReference>
<accession>A0A6L6PDR3</accession>
<dbReference type="InterPro" id="IPR052897">
    <property type="entry name" value="Sec-Metab_Biosynth_Hydrolase"/>
</dbReference>
<dbReference type="PANTHER" id="PTHR37017:SF11">
    <property type="entry name" value="ESTERASE_LIPASE_THIOESTERASE DOMAIN-CONTAINING PROTEIN"/>
    <property type="match status" value="1"/>
</dbReference>
<feature type="domain" description="AB hydrolase-1" evidence="2">
    <location>
        <begin position="35"/>
        <end position="306"/>
    </location>
</feature>
<dbReference type="Gene3D" id="3.40.50.1820">
    <property type="entry name" value="alpha/beta hydrolase"/>
    <property type="match status" value="1"/>
</dbReference>
<feature type="signal peptide" evidence="1">
    <location>
        <begin position="1"/>
        <end position="20"/>
    </location>
</feature>
<feature type="chain" id="PRO_5026811637" evidence="1">
    <location>
        <begin position="21"/>
        <end position="311"/>
    </location>
</feature>
<dbReference type="GO" id="GO:0016787">
    <property type="term" value="F:hydrolase activity"/>
    <property type="evidence" value="ECO:0007669"/>
    <property type="project" value="UniProtKB-KW"/>
</dbReference>
<dbReference type="RefSeq" id="WP_155462596.1">
    <property type="nucleotide sequence ID" value="NZ_WNKY01000004.1"/>
</dbReference>
<evidence type="ECO:0000313" key="3">
    <source>
        <dbReference type="EMBL" id="MTV37206.1"/>
    </source>
</evidence>
<dbReference type="EMBL" id="WNKY01000004">
    <property type="protein sequence ID" value="MTV37206.1"/>
    <property type="molecule type" value="Genomic_DNA"/>
</dbReference>
<dbReference type="Proteomes" id="UP000475582">
    <property type="component" value="Unassembled WGS sequence"/>
</dbReference>
<dbReference type="InterPro" id="IPR000073">
    <property type="entry name" value="AB_hydrolase_1"/>
</dbReference>
<dbReference type="OrthoDB" id="9112061at2"/>
<dbReference type="SUPFAM" id="SSF53474">
    <property type="entry name" value="alpha/beta-Hydrolases"/>
    <property type="match status" value="1"/>
</dbReference>
<keyword evidence="1" id="KW-0732">Signal</keyword>
<gene>
    <name evidence="3" type="ORF">GM676_06385</name>
</gene>
<sequence length="311" mass="32493">MNRRTFASNISAGIAGVALAACGGSNAGATSKPTFVFVHGAWHGGWCWSEVARLLAERGYQSVMLDLPGHGLDARFPTAYTARPQNVGALAVEVSPLATLTLNDYRDSALKVIRALVAAGSGPVVLVGHSLGGATLSAVAEAEPSLIRRLVYLTAFVPVVYPTAIQYLQQPDFAASEVPSLFVADPSAVTATRINHDSADTSYVARVKSAFYHDVGDVAFAAIANLLTPDEPLGALTTPINATVARWGSVPRTFIRCTGDRAIPIAVQDKMIAEADAFTPGNTFARRTLATSHSPFASAPAELVAALTSMA</sequence>
<name>A0A6L6PDR3_9BURK</name>
<reference evidence="3 4" key="1">
    <citation type="submission" date="2019-11" db="EMBL/GenBank/DDBJ databases">
        <title>Type strains purchased from KCTC, JCM and DSMZ.</title>
        <authorList>
            <person name="Lu H."/>
        </authorList>
    </citation>
    <scope>NUCLEOTIDE SEQUENCE [LARGE SCALE GENOMIC DNA]</scope>
    <source>
        <strain evidence="3 4">KCTC 22382</strain>
    </source>
</reference>